<name>A0AA47AD37_RHORH</name>
<evidence type="ECO:0000256" key="1">
    <source>
        <dbReference type="ARBA" id="ARBA00023002"/>
    </source>
</evidence>
<dbReference type="Gene3D" id="3.20.20.30">
    <property type="entry name" value="Luciferase-like domain"/>
    <property type="match status" value="1"/>
</dbReference>
<dbReference type="PANTHER" id="PTHR43244">
    <property type="match status" value="1"/>
</dbReference>
<evidence type="ECO:0000313" key="3">
    <source>
        <dbReference type="EMBL" id="UZF45938.1"/>
    </source>
</evidence>
<proteinExistence type="predicted"/>
<dbReference type="PANTHER" id="PTHR43244:SF1">
    <property type="entry name" value="5,10-METHYLENETETRAHYDROMETHANOPTERIN REDUCTASE"/>
    <property type="match status" value="1"/>
</dbReference>
<dbReference type="SUPFAM" id="SSF51679">
    <property type="entry name" value="Bacterial luciferase-like"/>
    <property type="match status" value="1"/>
</dbReference>
<dbReference type="RefSeq" id="WP_229582347.1">
    <property type="nucleotide sequence ID" value="NZ_CP083974.1"/>
</dbReference>
<protein>
    <submittedName>
        <fullName evidence="3">TIGR03857 family LLM class F420-dependent oxidoreductase</fullName>
    </submittedName>
</protein>
<dbReference type="NCBIfam" id="TIGR03857">
    <property type="entry name" value="F420_MSMEG_2249"/>
    <property type="match status" value="1"/>
</dbReference>
<dbReference type="InterPro" id="IPR050564">
    <property type="entry name" value="F420-G6PD/mer"/>
</dbReference>
<feature type="domain" description="Luciferase-like" evidence="2">
    <location>
        <begin position="30"/>
        <end position="333"/>
    </location>
</feature>
<dbReference type="GO" id="GO:0016705">
    <property type="term" value="F:oxidoreductase activity, acting on paired donors, with incorporation or reduction of molecular oxygen"/>
    <property type="evidence" value="ECO:0007669"/>
    <property type="project" value="InterPro"/>
</dbReference>
<dbReference type="InterPro" id="IPR036661">
    <property type="entry name" value="Luciferase-like_sf"/>
</dbReference>
<dbReference type="InterPro" id="IPR022378">
    <property type="entry name" value="F420_OxRdatse_MSMEG2249_pred"/>
</dbReference>
<reference evidence="3 4" key="1">
    <citation type="journal article" date="2021" name="Front. Microbiol.">
        <title>Bacterial Transformation of Aromatic Monomers in Softwood Black Liquor.</title>
        <authorList>
            <person name="Navas L.E."/>
            <person name="Dexter G."/>
            <person name="Liu J."/>
            <person name="Levy-Booth D."/>
            <person name="Cho M."/>
            <person name="Jang S.K."/>
            <person name="Mansfield S.D."/>
            <person name="Renneckar S."/>
            <person name="Mohn W.W."/>
            <person name="Eltis L.D."/>
        </authorList>
    </citation>
    <scope>NUCLEOTIDE SEQUENCE [LARGE SCALE GENOMIC DNA]</scope>
    <source>
        <strain evidence="3 4">GD02</strain>
    </source>
</reference>
<keyword evidence="1" id="KW-0560">Oxidoreductase</keyword>
<dbReference type="AlphaFoldDB" id="A0AA47AD37"/>
<dbReference type="Pfam" id="PF00296">
    <property type="entry name" value="Bac_luciferase"/>
    <property type="match status" value="1"/>
</dbReference>
<organism evidence="3 4">
    <name type="scientific">Rhodococcus rhodochrous</name>
    <dbReference type="NCBI Taxonomy" id="1829"/>
    <lineage>
        <taxon>Bacteria</taxon>
        <taxon>Bacillati</taxon>
        <taxon>Actinomycetota</taxon>
        <taxon>Actinomycetes</taxon>
        <taxon>Mycobacteriales</taxon>
        <taxon>Nocardiaceae</taxon>
        <taxon>Rhodococcus</taxon>
    </lineage>
</organism>
<accession>A0AA47AD37</accession>
<evidence type="ECO:0000259" key="2">
    <source>
        <dbReference type="Pfam" id="PF00296"/>
    </source>
</evidence>
<sequence>MNTSGADAEAGGPAPDCPELGFYGLAGHTDDPRALLDEITVAEEIGLGSVFLSERFDTKDAAALAGAAAATSRTLGIGTAATNPHTRHPLVTATMATTLHRLSRGRYALGLGRGFDVLFDLMGLPRVTSARLEDTVDLLRTLWRGEAVVDHHGPAGDFPYLRRTAEGVDRIPILMVALGERTLDLAGRVADAVVLHTFFTDDTLARAVKTVRRAAEQAGRDPQSVRIWSVLATVDESIPEDLRLRKLTGRLATYLQGYGDVLVRVNGWDPQVLSRFRDDAQVRAHFGPIDAAPAELLLHIRSLLPDEWLAASATGSAAQCATRIADQFDAGADSVILHGATPSELVPVVAAWRTIRDPARFVSLPANPGRSTP</sequence>
<dbReference type="EMBL" id="CP083974">
    <property type="protein sequence ID" value="UZF45938.1"/>
    <property type="molecule type" value="Genomic_DNA"/>
</dbReference>
<dbReference type="InterPro" id="IPR011251">
    <property type="entry name" value="Luciferase-like_dom"/>
</dbReference>
<dbReference type="Proteomes" id="UP001162740">
    <property type="component" value="Chromosome"/>
</dbReference>
<gene>
    <name evidence="3" type="ORF">KUM34_004430</name>
</gene>
<evidence type="ECO:0000313" key="4">
    <source>
        <dbReference type="Proteomes" id="UP001162740"/>
    </source>
</evidence>